<keyword evidence="5" id="KW-1185">Reference proteome</keyword>
<accession>A0A177P3Z1</accession>
<dbReference type="Proteomes" id="UP000077857">
    <property type="component" value="Unassembled WGS sequence"/>
</dbReference>
<dbReference type="RefSeq" id="WP_064028001.1">
    <property type="nucleotide sequence ID" value="NZ_CP133985.1"/>
</dbReference>
<keyword evidence="2" id="KW-0732">Signal</keyword>
<dbReference type="OrthoDB" id="9981941at2"/>
<keyword evidence="1" id="KW-1133">Transmembrane helix</keyword>
<dbReference type="EMBL" id="LUUL01000084">
    <property type="protein sequence ID" value="OAI25028.1"/>
    <property type="molecule type" value="Genomic_DNA"/>
</dbReference>
<keyword evidence="1" id="KW-0812">Transmembrane</keyword>
<evidence type="ECO:0000313" key="4">
    <source>
        <dbReference type="EMBL" id="OAI25028.1"/>
    </source>
</evidence>
<evidence type="ECO:0000256" key="2">
    <source>
        <dbReference type="SAM" id="SignalP"/>
    </source>
</evidence>
<sequence length="277" mass="27718">MKTTTKTSLAIIGGLALAVNAGAAWSSPTQATALIDWSSLTIKTVGLGDVAPTYTLSGLGGNSNTNTSDWLRWSSDTSTSGSVFGAGVGGSGQGSGSASAQRSANFTISGSGFLMLTANYSLSAEINGINCYDYYYCSGANASVSFDLSNVSANGSQSHQSHAAQSLNLGNYWQSPLTSDSKQGVLSVGVIVNNGDVLNFSAAVAASAADTASGQTELPGGGSVVLSSGSGSVTTTLVNPIVNFQLTAVPLPASVWLLGTALAGLLGLGRKRQASLV</sequence>
<protein>
    <recommendedName>
        <fullName evidence="7">PEP-CTERM protein-sorting domain-containing protein</fullName>
    </recommendedName>
</protein>
<dbReference type="InterPro" id="IPR022472">
    <property type="entry name" value="VPLPA-CTERM"/>
</dbReference>
<name>A0A177P3Z1_9GAMM</name>
<comment type="caution">
    <text evidence="3">The sequence shown here is derived from an EMBL/GenBank/DDBJ whole genome shotgun (WGS) entry which is preliminary data.</text>
</comment>
<dbReference type="EMBL" id="LUUJ01000123">
    <property type="protein sequence ID" value="OAI11288.1"/>
    <property type="molecule type" value="Genomic_DNA"/>
</dbReference>
<reference evidence="3 6" key="2">
    <citation type="submission" date="2016-03" db="EMBL/GenBank/DDBJ databases">
        <authorList>
            <person name="Ploux O."/>
        </authorList>
    </citation>
    <scope>NUCLEOTIDE SEQUENCE [LARGE SCALE GENOMIC DNA]</scope>
    <source>
        <strain evidence="3 6">R-45378</strain>
    </source>
</reference>
<dbReference type="Proteomes" id="UP000077734">
    <property type="component" value="Unassembled WGS sequence"/>
</dbReference>
<evidence type="ECO:0000313" key="5">
    <source>
        <dbReference type="Proteomes" id="UP000077734"/>
    </source>
</evidence>
<feature type="signal peptide" evidence="2">
    <location>
        <begin position="1"/>
        <end position="23"/>
    </location>
</feature>
<dbReference type="AlphaFoldDB" id="A0A177P3Z1"/>
<feature type="transmembrane region" description="Helical" evidence="1">
    <location>
        <begin position="249"/>
        <end position="268"/>
    </location>
</feature>
<dbReference type="NCBIfam" id="TIGR03370">
    <property type="entry name" value="VPLPA-CTERM"/>
    <property type="match status" value="1"/>
</dbReference>
<reference evidence="4 5" key="1">
    <citation type="submission" date="2016-03" db="EMBL/GenBank/DDBJ databases">
        <authorList>
            <person name="Heylen K."/>
            <person name="De Vos P."/>
            <person name="Vekeman B."/>
        </authorList>
    </citation>
    <scope>NUCLEOTIDE SEQUENCE [LARGE SCALE GENOMIC DNA]</scope>
    <source>
        <strain evidence="4 5">R-49807</strain>
    </source>
</reference>
<evidence type="ECO:0008006" key="7">
    <source>
        <dbReference type="Google" id="ProtNLM"/>
    </source>
</evidence>
<gene>
    <name evidence="4" type="ORF">A1356_14745</name>
    <name evidence="3" type="ORF">A1507_03585</name>
</gene>
<evidence type="ECO:0000313" key="6">
    <source>
        <dbReference type="Proteomes" id="UP000077857"/>
    </source>
</evidence>
<keyword evidence="1" id="KW-0472">Membrane</keyword>
<evidence type="ECO:0000256" key="1">
    <source>
        <dbReference type="SAM" id="Phobius"/>
    </source>
</evidence>
<organism evidence="3 6">
    <name type="scientific">Methylomonas koyamae</name>
    <dbReference type="NCBI Taxonomy" id="702114"/>
    <lineage>
        <taxon>Bacteria</taxon>
        <taxon>Pseudomonadati</taxon>
        <taxon>Pseudomonadota</taxon>
        <taxon>Gammaproteobacteria</taxon>
        <taxon>Methylococcales</taxon>
        <taxon>Methylococcaceae</taxon>
        <taxon>Methylomonas</taxon>
    </lineage>
</organism>
<evidence type="ECO:0000313" key="3">
    <source>
        <dbReference type="EMBL" id="OAI11288.1"/>
    </source>
</evidence>
<proteinExistence type="predicted"/>
<feature type="chain" id="PRO_5044550099" description="PEP-CTERM protein-sorting domain-containing protein" evidence="2">
    <location>
        <begin position="24"/>
        <end position="277"/>
    </location>
</feature>